<dbReference type="InterPro" id="IPR020946">
    <property type="entry name" value="Flavin_mOase-like"/>
</dbReference>
<dbReference type="InterPro" id="IPR051209">
    <property type="entry name" value="FAD-bind_Monooxygenase_sf"/>
</dbReference>
<dbReference type="Proteomes" id="UP001169764">
    <property type="component" value="Unassembled WGS sequence"/>
</dbReference>
<dbReference type="EMBL" id="JAUOTP010000003">
    <property type="protein sequence ID" value="MDO6414582.1"/>
    <property type="molecule type" value="Genomic_DNA"/>
</dbReference>
<dbReference type="PANTHER" id="PTHR42877:SF4">
    <property type="entry name" value="FAD_NAD(P)-BINDING DOMAIN-CONTAINING PROTEIN-RELATED"/>
    <property type="match status" value="1"/>
</dbReference>
<dbReference type="RefSeq" id="WP_303541839.1">
    <property type="nucleotide sequence ID" value="NZ_JAUOTP010000003.1"/>
</dbReference>
<keyword evidence="2" id="KW-0274">FAD</keyword>
<gene>
    <name evidence="4" type="ORF">Q4F19_09335</name>
</gene>
<evidence type="ECO:0000256" key="1">
    <source>
        <dbReference type="ARBA" id="ARBA00022630"/>
    </source>
</evidence>
<dbReference type="PRINTS" id="PR00411">
    <property type="entry name" value="PNDRDTASEI"/>
</dbReference>
<evidence type="ECO:0000313" key="4">
    <source>
        <dbReference type="EMBL" id="MDO6414582.1"/>
    </source>
</evidence>
<keyword evidence="1" id="KW-0285">Flavoprotein</keyword>
<dbReference type="PANTHER" id="PTHR42877">
    <property type="entry name" value="L-ORNITHINE N(5)-MONOOXYGENASE-RELATED"/>
    <property type="match status" value="1"/>
</dbReference>
<reference evidence="4" key="1">
    <citation type="submission" date="2023-07" db="EMBL/GenBank/DDBJ databases">
        <authorList>
            <person name="Kim M."/>
        </authorList>
    </citation>
    <scope>NUCLEOTIDE SEQUENCE</scope>
    <source>
        <strain evidence="4">BIUV-7</strain>
    </source>
</reference>
<dbReference type="InterPro" id="IPR036188">
    <property type="entry name" value="FAD/NAD-bd_sf"/>
</dbReference>
<dbReference type="Pfam" id="PF00743">
    <property type="entry name" value="FMO-like"/>
    <property type="match status" value="1"/>
</dbReference>
<name>A0ABT8Y9C7_9SPHN</name>
<evidence type="ECO:0000256" key="2">
    <source>
        <dbReference type="ARBA" id="ARBA00022827"/>
    </source>
</evidence>
<dbReference type="Gene3D" id="3.50.50.60">
    <property type="entry name" value="FAD/NAD(P)-binding domain"/>
    <property type="match status" value="2"/>
</dbReference>
<organism evidence="4 5">
    <name type="scientific">Sphingomonas natans</name>
    <dbReference type="NCBI Taxonomy" id="3063330"/>
    <lineage>
        <taxon>Bacteria</taxon>
        <taxon>Pseudomonadati</taxon>
        <taxon>Pseudomonadota</taxon>
        <taxon>Alphaproteobacteria</taxon>
        <taxon>Sphingomonadales</taxon>
        <taxon>Sphingomonadaceae</taxon>
        <taxon>Sphingomonas</taxon>
    </lineage>
</organism>
<comment type="caution">
    <text evidence="4">The sequence shown here is derived from an EMBL/GenBank/DDBJ whole genome shotgun (WGS) entry which is preliminary data.</text>
</comment>
<evidence type="ECO:0000313" key="5">
    <source>
        <dbReference type="Proteomes" id="UP001169764"/>
    </source>
</evidence>
<protein>
    <submittedName>
        <fullName evidence="4">NAD(P)-binding protein</fullName>
    </submittedName>
</protein>
<evidence type="ECO:0000256" key="3">
    <source>
        <dbReference type="ARBA" id="ARBA00023002"/>
    </source>
</evidence>
<dbReference type="SUPFAM" id="SSF51905">
    <property type="entry name" value="FAD/NAD(P)-binding domain"/>
    <property type="match status" value="1"/>
</dbReference>
<keyword evidence="3" id="KW-0560">Oxidoreductase</keyword>
<keyword evidence="5" id="KW-1185">Reference proteome</keyword>
<sequence length="671" mass="74223">MRPDAGTVAGEAPLHSSTADAPFNQVLAGLTPRLDSAGESDAAIDAAVQSAGLMPLLMAVVHMTGSLAILDEAGPTARPLHSTDMNGGIAPETAAALREHAARAIRAWRDAGCPPAYQPTADELARMFDTLAGATLDPRYRPLLTEELGFTGDERRDDWDRSVGDAEKAATPVLVIGAGLSGLLMGYRLSQAGLPFTIIEKNDGPGGTWFENRYPGARVDVPSHCYSYSFTRDFAWPELFSPWPILRAYFAQASERFGLTPHIRYRAAVTRAVYDEASGEWDVTLRTDTSEERLRVRAIVSAVGQLNRPLIPEIANADAFRGQHFHTSRWPEGLDVERKKILVVGTAATALQLIPELAERGADVSVFQRSPTWVFVHPEYRNAIGAGQQWAIDHLPGYARWYRLILYNWAGDGAPAHMLIDPDWTEEGSISAANAAARDRLTRGMQAMIGEDPALLDQLIPKYPPYVKRPNLGDGGFFRAFSRPNVRLVTQGAQRFTETGLIDAEGVEHPADIVVYATGFRALEYLAPMEIVGRGGKRIDQYWGDEARAYLGITVPDFPNLFLMYGPGTNLGYNGNLFFNGECQARYIMGCLRWMVEDGLKSVDLRQPVYDDYAARMDKALAGFSWSHTGATNWYRNKSGKVISNSPWPLVQYWEWTRRPDRSDYRVEYSA</sequence>
<accession>A0ABT8Y9C7</accession>
<proteinExistence type="predicted"/>